<name>A0ABW8JLG2_9GAMM</name>
<dbReference type="RefSeq" id="WP_404548882.1">
    <property type="nucleotide sequence ID" value="NZ_JADIKJ010000020.1"/>
</dbReference>
<evidence type="ECO:0008006" key="4">
    <source>
        <dbReference type="Google" id="ProtNLM"/>
    </source>
</evidence>
<dbReference type="Proteomes" id="UP001620461">
    <property type="component" value="Unassembled WGS sequence"/>
</dbReference>
<evidence type="ECO:0000313" key="3">
    <source>
        <dbReference type="Proteomes" id="UP001620461"/>
    </source>
</evidence>
<evidence type="ECO:0000256" key="1">
    <source>
        <dbReference type="SAM" id="Phobius"/>
    </source>
</evidence>
<protein>
    <recommendedName>
        <fullName evidence="4">Vitamin K epoxide reductase family protein</fullName>
    </recommendedName>
</protein>
<accession>A0ABW8JLG2</accession>
<organism evidence="2 3">
    <name type="scientific">Dyella jejuensis</name>
    <dbReference type="NCBI Taxonomy" id="1432009"/>
    <lineage>
        <taxon>Bacteria</taxon>
        <taxon>Pseudomonadati</taxon>
        <taxon>Pseudomonadota</taxon>
        <taxon>Gammaproteobacteria</taxon>
        <taxon>Lysobacterales</taxon>
        <taxon>Rhodanobacteraceae</taxon>
        <taxon>Dyella</taxon>
    </lineage>
</organism>
<comment type="caution">
    <text evidence="2">The sequence shown here is derived from an EMBL/GenBank/DDBJ whole genome shotgun (WGS) entry which is preliminary data.</text>
</comment>
<reference evidence="2 3" key="1">
    <citation type="submission" date="2020-10" db="EMBL/GenBank/DDBJ databases">
        <title>Phylogeny of dyella-like bacteria.</title>
        <authorList>
            <person name="Fu J."/>
        </authorList>
    </citation>
    <scope>NUCLEOTIDE SEQUENCE [LARGE SCALE GENOMIC DNA]</scope>
    <source>
        <strain evidence="2 3">JP1</strain>
    </source>
</reference>
<gene>
    <name evidence="2" type="ORF">ISP15_16535</name>
</gene>
<keyword evidence="1" id="KW-1133">Transmembrane helix</keyword>
<keyword evidence="1" id="KW-0472">Membrane</keyword>
<keyword evidence="1" id="KW-0812">Transmembrane</keyword>
<feature type="transmembrane region" description="Helical" evidence="1">
    <location>
        <begin position="53"/>
        <end position="78"/>
    </location>
</feature>
<feature type="transmembrane region" description="Helical" evidence="1">
    <location>
        <begin position="85"/>
        <end position="109"/>
    </location>
</feature>
<sequence length="140" mass="15093">MTAKRLTPLLMPWLLIVAVGVLAAWLRYGFIEPPALAHRCDDAGGPAWCGIRQLLVIGFNSYGFGFAALAATVLALILKRPAIACLAAVLGVFAVIMYCYDAGAVSLLIGSLRLLRLQANRMEAPRRQHGQGNRQVHGQP</sequence>
<keyword evidence="3" id="KW-1185">Reference proteome</keyword>
<proteinExistence type="predicted"/>
<evidence type="ECO:0000313" key="2">
    <source>
        <dbReference type="EMBL" id="MFK2901948.1"/>
    </source>
</evidence>
<dbReference type="EMBL" id="JADIKJ010000020">
    <property type="protein sequence ID" value="MFK2901948.1"/>
    <property type="molecule type" value="Genomic_DNA"/>
</dbReference>